<dbReference type="InterPro" id="IPR000182">
    <property type="entry name" value="GNAT_dom"/>
</dbReference>
<sequence length="183" mass="20501">MNLNAAPAILAWLSHHPFARHRSHERCGPLAKPISTMAIRYRTDVKLESDEFIDLLKRSTLSERRPVEDEPRIREMLAHADVLVTAHWVDDLAAMDPRAAGKLIGVSRAITDYAYCTYLSDLAVDVDYQGQGIGRELIRLTHEVAGHLTRLILLSAPAAESYYPHVGMQPHHSCWMIAPSDEG</sequence>
<evidence type="ECO:0000313" key="2">
    <source>
        <dbReference type="EMBL" id="CAD77077.1"/>
    </source>
</evidence>
<evidence type="ECO:0000259" key="1">
    <source>
        <dbReference type="PROSITE" id="PS51186"/>
    </source>
</evidence>
<dbReference type="Pfam" id="PF00583">
    <property type="entry name" value="Acetyltransf_1"/>
    <property type="match status" value="1"/>
</dbReference>
<dbReference type="InterPro" id="IPR016181">
    <property type="entry name" value="Acyl_CoA_acyltransferase"/>
</dbReference>
<feature type="domain" description="N-acetyltransferase" evidence="1">
    <location>
        <begin position="39"/>
        <end position="183"/>
    </location>
</feature>
<keyword evidence="3" id="KW-1185">Reference proteome</keyword>
<dbReference type="PATRIC" id="fig|243090.15.peg.5283"/>
<organism evidence="2 3">
    <name type="scientific">Rhodopirellula baltica (strain DSM 10527 / NCIMB 13988 / SH1)</name>
    <dbReference type="NCBI Taxonomy" id="243090"/>
    <lineage>
        <taxon>Bacteria</taxon>
        <taxon>Pseudomonadati</taxon>
        <taxon>Planctomycetota</taxon>
        <taxon>Planctomycetia</taxon>
        <taxon>Pirellulales</taxon>
        <taxon>Pirellulaceae</taxon>
        <taxon>Rhodopirellula</taxon>
    </lineage>
</organism>
<dbReference type="EMBL" id="BX294152">
    <property type="protein sequence ID" value="CAD77077.1"/>
    <property type="molecule type" value="Genomic_DNA"/>
</dbReference>
<dbReference type="eggNOG" id="COG3153">
    <property type="taxonomic scope" value="Bacteria"/>
</dbReference>
<dbReference type="EnsemblBacteria" id="CAD77077">
    <property type="protein sequence ID" value="CAD77077"/>
    <property type="gene ID" value="RB10940"/>
</dbReference>
<dbReference type="OrthoDB" id="9775804at2"/>
<dbReference type="PROSITE" id="PS51186">
    <property type="entry name" value="GNAT"/>
    <property type="match status" value="1"/>
</dbReference>
<dbReference type="InterPro" id="IPR053144">
    <property type="entry name" value="Acetyltransferase_Butenolide"/>
</dbReference>
<dbReference type="Proteomes" id="UP000001025">
    <property type="component" value="Chromosome"/>
</dbReference>
<dbReference type="PANTHER" id="PTHR43233:SF1">
    <property type="entry name" value="FAMILY N-ACETYLTRANSFERASE, PUTATIVE (AFU_ORTHOLOGUE AFUA_6G03350)-RELATED"/>
    <property type="match status" value="1"/>
</dbReference>
<protein>
    <recommendedName>
        <fullName evidence="1">N-acetyltransferase domain-containing protein</fullName>
    </recommendedName>
</protein>
<dbReference type="InParanoid" id="Q7UK04"/>
<dbReference type="PANTHER" id="PTHR43233">
    <property type="entry name" value="FAMILY N-ACETYLTRANSFERASE, PUTATIVE (AFU_ORTHOLOGUE AFUA_6G03350)-RELATED"/>
    <property type="match status" value="1"/>
</dbReference>
<gene>
    <name evidence="2" type="ordered locus">RB10940</name>
</gene>
<proteinExistence type="predicted"/>
<dbReference type="SUPFAM" id="SSF55729">
    <property type="entry name" value="Acyl-CoA N-acyltransferases (Nat)"/>
    <property type="match status" value="1"/>
</dbReference>
<dbReference type="KEGG" id="rba:RB10940"/>
<dbReference type="STRING" id="243090.RB10940"/>
<accession>Q7UK04</accession>
<dbReference type="Gene3D" id="3.40.630.30">
    <property type="match status" value="1"/>
</dbReference>
<evidence type="ECO:0000313" key="3">
    <source>
        <dbReference type="Proteomes" id="UP000001025"/>
    </source>
</evidence>
<reference evidence="2 3" key="1">
    <citation type="journal article" date="2003" name="Proc. Natl. Acad. Sci. U.S.A.">
        <title>Complete genome sequence of the marine planctomycete Pirellula sp. strain 1.</title>
        <authorList>
            <person name="Gloeckner F.O."/>
            <person name="Kube M."/>
            <person name="Bauer M."/>
            <person name="Teeling H."/>
            <person name="Lombardot T."/>
            <person name="Ludwig W."/>
            <person name="Gade D."/>
            <person name="Beck A."/>
            <person name="Borzym K."/>
            <person name="Heitmann K."/>
            <person name="Rabus R."/>
            <person name="Schlesner H."/>
            <person name="Amann R."/>
            <person name="Reinhardt R."/>
        </authorList>
    </citation>
    <scope>NUCLEOTIDE SEQUENCE [LARGE SCALE GENOMIC DNA]</scope>
    <source>
        <strain evidence="3">DSM 10527 / NCIMB 13988 / SH1</strain>
    </source>
</reference>
<dbReference type="AlphaFoldDB" id="Q7UK04"/>
<dbReference type="CDD" id="cd04301">
    <property type="entry name" value="NAT_SF"/>
    <property type="match status" value="1"/>
</dbReference>
<name>Q7UK04_RHOBA</name>
<dbReference type="HOGENOM" id="CLU_086503_4_0_0"/>
<dbReference type="GO" id="GO:0016747">
    <property type="term" value="F:acyltransferase activity, transferring groups other than amino-acyl groups"/>
    <property type="evidence" value="ECO:0007669"/>
    <property type="project" value="InterPro"/>
</dbReference>